<dbReference type="EMBL" id="CADCVJ010000075">
    <property type="protein sequence ID" value="CAA9469410.1"/>
    <property type="molecule type" value="Genomic_DNA"/>
</dbReference>
<feature type="non-terminal residue" evidence="2">
    <location>
        <position position="1"/>
    </location>
</feature>
<sequence>AACRTRCARSTSSPPGWRSSGPAPRTRHTTARAAGPRAAGCGRPERPR</sequence>
<dbReference type="AlphaFoldDB" id="A0A6J4RBJ4"/>
<accession>A0A6J4RBJ4</accession>
<evidence type="ECO:0000313" key="2">
    <source>
        <dbReference type="EMBL" id="CAA9469410.1"/>
    </source>
</evidence>
<evidence type="ECO:0000256" key="1">
    <source>
        <dbReference type="SAM" id="MobiDB-lite"/>
    </source>
</evidence>
<gene>
    <name evidence="2" type="ORF">AVDCRST_MAG38-1163</name>
</gene>
<feature type="region of interest" description="Disordered" evidence="1">
    <location>
        <begin position="1"/>
        <end position="48"/>
    </location>
</feature>
<reference evidence="2" key="1">
    <citation type="submission" date="2020-02" db="EMBL/GenBank/DDBJ databases">
        <authorList>
            <person name="Meier V. D."/>
        </authorList>
    </citation>
    <scope>NUCLEOTIDE SEQUENCE</scope>
    <source>
        <strain evidence="2">AVDCRST_MAG38</strain>
    </source>
</reference>
<proteinExistence type="predicted"/>
<feature type="compositionally biased region" description="Low complexity" evidence="1">
    <location>
        <begin position="31"/>
        <end position="42"/>
    </location>
</feature>
<feature type="non-terminal residue" evidence="2">
    <location>
        <position position="48"/>
    </location>
</feature>
<name>A0A6J4RBJ4_9ACTN</name>
<organism evidence="2">
    <name type="scientific">uncultured Solirubrobacteraceae bacterium</name>
    <dbReference type="NCBI Taxonomy" id="1162706"/>
    <lineage>
        <taxon>Bacteria</taxon>
        <taxon>Bacillati</taxon>
        <taxon>Actinomycetota</taxon>
        <taxon>Thermoleophilia</taxon>
        <taxon>Solirubrobacterales</taxon>
        <taxon>Solirubrobacteraceae</taxon>
        <taxon>environmental samples</taxon>
    </lineage>
</organism>
<protein>
    <submittedName>
        <fullName evidence="2">Uncharacterized protein</fullName>
    </submittedName>
</protein>